<dbReference type="Pfam" id="PF00392">
    <property type="entry name" value="GntR"/>
    <property type="match status" value="1"/>
</dbReference>
<reference evidence="8" key="1">
    <citation type="journal article" date="2022" name="Front. Microbiol.">
        <title>Genome-based taxonomic rearrangement of Oceanobacter-related bacteria including the description of Thalassolituus hydrocarbonoclasticus sp. nov. and Thalassolituus pacificus sp. nov. and emended description of the genus Thalassolituus.</title>
        <authorList>
            <person name="Dong C."/>
            <person name="Wei L."/>
            <person name="Wang J."/>
            <person name="Lai Q."/>
            <person name="Huang Z."/>
            <person name="Shao Z."/>
        </authorList>
    </citation>
    <scope>NUCLEOTIDE SEQUENCE</scope>
    <source>
        <strain evidence="8">59MF3M-4</strain>
    </source>
</reference>
<dbReference type="PANTHER" id="PTHR43537">
    <property type="entry name" value="TRANSCRIPTIONAL REGULATOR, GNTR FAMILY"/>
    <property type="match status" value="1"/>
</dbReference>
<evidence type="ECO:0000313" key="9">
    <source>
        <dbReference type="Proteomes" id="UP001147830"/>
    </source>
</evidence>
<dbReference type="Gene3D" id="1.10.10.10">
    <property type="entry name" value="Winged helix-like DNA-binding domain superfamily/Winged helix DNA-binding domain"/>
    <property type="match status" value="1"/>
</dbReference>
<proteinExistence type="predicted"/>
<dbReference type="GO" id="GO:0003677">
    <property type="term" value="F:DNA binding"/>
    <property type="evidence" value="ECO:0007669"/>
    <property type="project" value="UniProtKB-KW"/>
</dbReference>
<dbReference type="InterPro" id="IPR036388">
    <property type="entry name" value="WH-like_DNA-bd_sf"/>
</dbReference>
<comment type="function">
    <text evidence="5">Transcriptional repressor for the pyruvate dehydrogenase complex genes aceEF and lpd.</text>
</comment>
<dbReference type="InterPro" id="IPR000524">
    <property type="entry name" value="Tscrpt_reg_HTH_GntR"/>
</dbReference>
<dbReference type="InterPro" id="IPR011711">
    <property type="entry name" value="GntR_C"/>
</dbReference>
<accession>A0A9X3AGW2</accession>
<keyword evidence="3" id="KW-0238">DNA-binding</keyword>
<evidence type="ECO:0000256" key="4">
    <source>
        <dbReference type="ARBA" id="ARBA00023163"/>
    </source>
</evidence>
<dbReference type="PRINTS" id="PR00035">
    <property type="entry name" value="HTHGNTR"/>
</dbReference>
<dbReference type="InterPro" id="IPR036390">
    <property type="entry name" value="WH_DNA-bd_sf"/>
</dbReference>
<dbReference type="SUPFAM" id="SSF48008">
    <property type="entry name" value="GntR ligand-binding domain-like"/>
    <property type="match status" value="1"/>
</dbReference>
<dbReference type="PROSITE" id="PS50949">
    <property type="entry name" value="HTH_GNTR"/>
    <property type="match status" value="1"/>
</dbReference>
<dbReference type="Proteomes" id="UP001147830">
    <property type="component" value="Unassembled WGS sequence"/>
</dbReference>
<evidence type="ECO:0000256" key="1">
    <source>
        <dbReference type="ARBA" id="ARBA00022491"/>
    </source>
</evidence>
<sequence>MSDEPIRASKISDIIAKRLEAMILEGSLVPGQKMPPERELAQQFEVSRPSLREALHKLEAKGLVTRKQGGGTFVSAEIGLSFVDPLMQLFQTHSEFNYDLLEFRHALEEVAAHYAALRATETDREIIERRYNEWLDGHVQRIGHKEEAELDWRFHLAIAEASHNAVLLHSMRALFNLFKMTIATNLEYLYTKEDRRDEILRQHSAIKDAVLSRDPKAAQQAVNDHLAFVEETLQQSSRFESHSKRSLRRIGLMR</sequence>
<evidence type="ECO:0000256" key="5">
    <source>
        <dbReference type="ARBA" id="ARBA00037357"/>
    </source>
</evidence>
<dbReference type="SMART" id="SM00895">
    <property type="entry name" value="FCD"/>
    <property type="match status" value="1"/>
</dbReference>
<protein>
    <recommendedName>
        <fullName evidence="6">Pyruvate dehydrogenase complex repressor</fullName>
    </recommendedName>
</protein>
<evidence type="ECO:0000256" key="6">
    <source>
        <dbReference type="ARBA" id="ARBA00039592"/>
    </source>
</evidence>
<dbReference type="InterPro" id="IPR008920">
    <property type="entry name" value="TF_FadR/GntR_C"/>
</dbReference>
<dbReference type="PANTHER" id="PTHR43537:SF34">
    <property type="entry name" value="PYRUVATE DEHYDROGENASE COMPLEX REPRESSOR"/>
    <property type="match status" value="1"/>
</dbReference>
<dbReference type="EMBL" id="JAOANI010000019">
    <property type="protein sequence ID" value="MCT7359537.1"/>
    <property type="molecule type" value="Genomic_DNA"/>
</dbReference>
<evidence type="ECO:0000313" key="8">
    <source>
        <dbReference type="EMBL" id="MCT7359537.1"/>
    </source>
</evidence>
<dbReference type="Pfam" id="PF07729">
    <property type="entry name" value="FCD"/>
    <property type="match status" value="1"/>
</dbReference>
<dbReference type="SMART" id="SM00345">
    <property type="entry name" value="HTH_GNTR"/>
    <property type="match status" value="1"/>
</dbReference>
<evidence type="ECO:0000256" key="3">
    <source>
        <dbReference type="ARBA" id="ARBA00023125"/>
    </source>
</evidence>
<dbReference type="Gene3D" id="1.20.120.530">
    <property type="entry name" value="GntR ligand-binding domain-like"/>
    <property type="match status" value="1"/>
</dbReference>
<dbReference type="GO" id="GO:0003700">
    <property type="term" value="F:DNA-binding transcription factor activity"/>
    <property type="evidence" value="ECO:0007669"/>
    <property type="project" value="InterPro"/>
</dbReference>
<evidence type="ECO:0000256" key="2">
    <source>
        <dbReference type="ARBA" id="ARBA00023015"/>
    </source>
</evidence>
<keyword evidence="9" id="KW-1185">Reference proteome</keyword>
<keyword evidence="2" id="KW-0805">Transcription regulation</keyword>
<name>A0A9X3AGW2_9GAMM</name>
<organism evidence="8 9">
    <name type="scientific">Thalassolituus pacificus</name>
    <dbReference type="NCBI Taxonomy" id="2975440"/>
    <lineage>
        <taxon>Bacteria</taxon>
        <taxon>Pseudomonadati</taxon>
        <taxon>Pseudomonadota</taxon>
        <taxon>Gammaproteobacteria</taxon>
        <taxon>Oceanospirillales</taxon>
        <taxon>Oceanospirillaceae</taxon>
        <taxon>Thalassolituus</taxon>
    </lineage>
</organism>
<comment type="caution">
    <text evidence="8">The sequence shown here is derived from an EMBL/GenBank/DDBJ whole genome shotgun (WGS) entry which is preliminary data.</text>
</comment>
<dbReference type="AlphaFoldDB" id="A0A9X3AGW2"/>
<feature type="domain" description="HTH gntR-type" evidence="7">
    <location>
        <begin position="9"/>
        <end position="77"/>
    </location>
</feature>
<dbReference type="CDD" id="cd07377">
    <property type="entry name" value="WHTH_GntR"/>
    <property type="match status" value="1"/>
</dbReference>
<keyword evidence="4" id="KW-0804">Transcription</keyword>
<gene>
    <name evidence="8" type="ORF">NYR02_10925</name>
</gene>
<dbReference type="RefSeq" id="WP_260976403.1">
    <property type="nucleotide sequence ID" value="NZ_JAOANI010000019.1"/>
</dbReference>
<keyword evidence="1" id="KW-0678">Repressor</keyword>
<dbReference type="SUPFAM" id="SSF46785">
    <property type="entry name" value="Winged helix' DNA-binding domain"/>
    <property type="match status" value="1"/>
</dbReference>
<evidence type="ECO:0000259" key="7">
    <source>
        <dbReference type="PROSITE" id="PS50949"/>
    </source>
</evidence>
<reference evidence="8" key="2">
    <citation type="submission" date="2022-08" db="EMBL/GenBank/DDBJ databases">
        <authorList>
            <person name="Dong C."/>
        </authorList>
    </citation>
    <scope>NUCLEOTIDE SEQUENCE</scope>
    <source>
        <strain evidence="8">59MF3M-4</strain>
    </source>
</reference>